<dbReference type="InterPro" id="IPR006665">
    <property type="entry name" value="OmpA-like"/>
</dbReference>
<keyword evidence="3" id="KW-1003">Cell membrane</keyword>
<dbReference type="Gene3D" id="3.30.1330.60">
    <property type="entry name" value="OmpA-like domain"/>
    <property type="match status" value="1"/>
</dbReference>
<dbReference type="PROSITE" id="PS51123">
    <property type="entry name" value="OMPA_2"/>
    <property type="match status" value="1"/>
</dbReference>
<evidence type="ECO:0000256" key="1">
    <source>
        <dbReference type="ARBA" id="ARBA00004162"/>
    </source>
</evidence>
<gene>
    <name evidence="10" type="ORF">SJ2017_0267</name>
</gene>
<reference evidence="10 11" key="1">
    <citation type="submission" date="2017-03" db="EMBL/GenBank/DDBJ databases">
        <title>Genome sequencing of Shewanella japonica KCTC 22435.</title>
        <authorList>
            <person name="Kim K.M."/>
        </authorList>
    </citation>
    <scope>NUCLEOTIDE SEQUENCE [LARGE SCALE GENOMIC DNA]</scope>
    <source>
        <strain evidence="10 11">KCTC 22435</strain>
    </source>
</reference>
<feature type="transmembrane region" description="Helical" evidence="8">
    <location>
        <begin position="24"/>
        <end position="47"/>
    </location>
</feature>
<evidence type="ECO:0000256" key="4">
    <source>
        <dbReference type="ARBA" id="ARBA00022692"/>
    </source>
</evidence>
<dbReference type="EMBL" id="CP020472">
    <property type="protein sequence ID" value="ARD20615.1"/>
    <property type="molecule type" value="Genomic_DNA"/>
</dbReference>
<evidence type="ECO:0000256" key="6">
    <source>
        <dbReference type="ARBA" id="ARBA00023136"/>
    </source>
</evidence>
<evidence type="ECO:0000313" key="11">
    <source>
        <dbReference type="Proteomes" id="UP000191820"/>
    </source>
</evidence>
<dbReference type="InterPro" id="IPR025713">
    <property type="entry name" value="MotB-like_N_dom"/>
</dbReference>
<dbReference type="RefSeq" id="WP_080914647.1">
    <property type="nucleotide sequence ID" value="NZ_CP020472.1"/>
</dbReference>
<keyword evidence="11" id="KW-1185">Reference proteome</keyword>
<accession>A0ABM6JGQ1</accession>
<dbReference type="Pfam" id="PF00691">
    <property type="entry name" value="OmpA"/>
    <property type="match status" value="1"/>
</dbReference>
<dbReference type="SUPFAM" id="SSF103088">
    <property type="entry name" value="OmpA-like"/>
    <property type="match status" value="1"/>
</dbReference>
<evidence type="ECO:0000259" key="9">
    <source>
        <dbReference type="PROSITE" id="PS51123"/>
    </source>
</evidence>
<dbReference type="PANTHER" id="PTHR30329">
    <property type="entry name" value="STATOR ELEMENT OF FLAGELLAR MOTOR COMPLEX"/>
    <property type="match status" value="1"/>
</dbReference>
<keyword evidence="6 7" id="KW-0472">Membrane</keyword>
<dbReference type="InterPro" id="IPR050330">
    <property type="entry name" value="Bact_OuterMem_StrucFunc"/>
</dbReference>
<keyword evidence="4 8" id="KW-0812">Transmembrane</keyword>
<name>A0ABM6JGQ1_9GAMM</name>
<evidence type="ECO:0000313" key="10">
    <source>
        <dbReference type="EMBL" id="ARD20615.1"/>
    </source>
</evidence>
<evidence type="ECO:0000256" key="5">
    <source>
        <dbReference type="ARBA" id="ARBA00022989"/>
    </source>
</evidence>
<dbReference type="InterPro" id="IPR036737">
    <property type="entry name" value="OmpA-like_sf"/>
</dbReference>
<evidence type="ECO:0000256" key="8">
    <source>
        <dbReference type="SAM" id="Phobius"/>
    </source>
</evidence>
<comment type="subcellular location">
    <subcellularLocation>
        <location evidence="1">Cell membrane</location>
        <topology evidence="1">Single-pass membrane protein</topology>
    </subcellularLocation>
</comment>
<dbReference type="Pfam" id="PF13677">
    <property type="entry name" value="MotB_plug"/>
    <property type="match status" value="1"/>
</dbReference>
<evidence type="ECO:0000256" key="2">
    <source>
        <dbReference type="ARBA" id="ARBA00008914"/>
    </source>
</evidence>
<organism evidence="10 11">
    <name type="scientific">Shewanella japonica</name>
    <dbReference type="NCBI Taxonomy" id="93973"/>
    <lineage>
        <taxon>Bacteria</taxon>
        <taxon>Pseudomonadati</taxon>
        <taxon>Pseudomonadota</taxon>
        <taxon>Gammaproteobacteria</taxon>
        <taxon>Alteromonadales</taxon>
        <taxon>Shewanellaceae</taxon>
        <taxon>Shewanella</taxon>
    </lineage>
</organism>
<dbReference type="PANTHER" id="PTHR30329:SF21">
    <property type="entry name" value="LIPOPROTEIN YIAD-RELATED"/>
    <property type="match status" value="1"/>
</dbReference>
<evidence type="ECO:0000256" key="3">
    <source>
        <dbReference type="ARBA" id="ARBA00022475"/>
    </source>
</evidence>
<sequence length="333" mass="36660">MAIQPEPVIISRKKRKKKHAAHGGAWKVAFADFTLAMMALFMVLWIMQVADQRERTLIVQYLKGDMFSSGPINPFDLSNSSSIIDLEGGMSIETSIVPSAGQGKNDIAIDKRHALGEQSSPSGKGNELNSILPGEFETQAQLELLAREIDKIIANVDMSANVNLQIVPQGIRILVHDNVEQFMFTRGSATIQPYFEDLLLALSELLGQINNGLSISGHTDSLPFAGSTFTNWELSSQRALLARRILEAGGVDYKQVVQVTGMADQSPYVPDEPAAAANRRIELLVLTQEAEESLRMMTGLQSRHSKDNQDINLKVDSAIKAAEQNMPRTRYPN</sequence>
<dbReference type="Proteomes" id="UP000191820">
    <property type="component" value="Chromosome"/>
</dbReference>
<protein>
    <submittedName>
        <fullName evidence="10">Chemotaxis protein MotB</fullName>
    </submittedName>
</protein>
<proteinExistence type="inferred from homology"/>
<evidence type="ECO:0000256" key="7">
    <source>
        <dbReference type="PROSITE-ProRule" id="PRU00473"/>
    </source>
</evidence>
<keyword evidence="5 8" id="KW-1133">Transmembrane helix</keyword>
<feature type="domain" description="OmpA-like" evidence="9">
    <location>
        <begin position="171"/>
        <end position="289"/>
    </location>
</feature>
<comment type="similarity">
    <text evidence="2">Belongs to the MotB family.</text>
</comment>